<feature type="signal peptide" evidence="1">
    <location>
        <begin position="1"/>
        <end position="24"/>
    </location>
</feature>
<protein>
    <submittedName>
        <fullName evidence="2">Uncharacterized protein</fullName>
    </submittedName>
</protein>
<feature type="chain" id="PRO_5011605394" evidence="1">
    <location>
        <begin position="25"/>
        <end position="124"/>
    </location>
</feature>
<organism evidence="2 3">
    <name type="scientific">Nitrosomonas marina</name>
    <dbReference type="NCBI Taxonomy" id="917"/>
    <lineage>
        <taxon>Bacteria</taxon>
        <taxon>Pseudomonadati</taxon>
        <taxon>Pseudomonadota</taxon>
        <taxon>Betaproteobacteria</taxon>
        <taxon>Nitrosomonadales</taxon>
        <taxon>Nitrosomonadaceae</taxon>
        <taxon>Nitrosomonas</taxon>
    </lineage>
</organism>
<accession>A0A1H8FGB0</accession>
<sequence>MTRLFLLFIAYIVLSMLLTGAANSSVNEDPSAFVICDRIKRQSICEEYRLSTLSATDRQLITKHCTVGERCPDENRIGRCIRFTDPDGLVLDKHYYRGSKKKHDWDASTIEETCIQNGGKYEDG</sequence>
<gene>
    <name evidence="2" type="ORF">SAMN05216325_11332</name>
</gene>
<dbReference type="RefSeq" id="WP_090632355.1">
    <property type="nucleotide sequence ID" value="NZ_FOCP01000013.1"/>
</dbReference>
<dbReference type="AlphaFoldDB" id="A0A1H8FGB0"/>
<evidence type="ECO:0000256" key="1">
    <source>
        <dbReference type="SAM" id="SignalP"/>
    </source>
</evidence>
<dbReference type="EMBL" id="FOCP01000013">
    <property type="protein sequence ID" value="SEN30871.1"/>
    <property type="molecule type" value="Genomic_DNA"/>
</dbReference>
<proteinExistence type="predicted"/>
<evidence type="ECO:0000313" key="3">
    <source>
        <dbReference type="Proteomes" id="UP000199459"/>
    </source>
</evidence>
<dbReference type="OrthoDB" id="8546796at2"/>
<dbReference type="STRING" id="917.SAMN05216326_10215"/>
<evidence type="ECO:0000313" key="2">
    <source>
        <dbReference type="EMBL" id="SEN30871.1"/>
    </source>
</evidence>
<keyword evidence="1" id="KW-0732">Signal</keyword>
<name>A0A1H8FGB0_9PROT</name>
<reference evidence="2 3" key="1">
    <citation type="submission" date="2016-10" db="EMBL/GenBank/DDBJ databases">
        <authorList>
            <person name="de Groot N.N."/>
        </authorList>
    </citation>
    <scope>NUCLEOTIDE SEQUENCE [LARGE SCALE GENOMIC DNA]</scope>
    <source>
        <strain evidence="2 3">Nm22</strain>
    </source>
</reference>
<dbReference type="Proteomes" id="UP000199459">
    <property type="component" value="Unassembled WGS sequence"/>
</dbReference>